<keyword evidence="6" id="KW-0732">Signal</keyword>
<gene>
    <name evidence="7" type="ORF">TSUD_294280</name>
</gene>
<dbReference type="PRINTS" id="PR00291">
    <property type="entry name" value="KUNITZINHBTR"/>
</dbReference>
<dbReference type="SMART" id="SM00452">
    <property type="entry name" value="STI"/>
    <property type="match status" value="1"/>
</dbReference>
<comment type="subcellular location">
    <subcellularLocation>
        <location evidence="1">Secreted</location>
    </subcellularLocation>
</comment>
<dbReference type="Pfam" id="PF00197">
    <property type="entry name" value="Kunitz_legume"/>
    <property type="match status" value="1"/>
</dbReference>
<dbReference type="CDD" id="cd23376">
    <property type="entry name" value="beta-trefoil_STI_DrTI"/>
    <property type="match status" value="1"/>
</dbReference>
<dbReference type="AlphaFoldDB" id="A0A2Z6MMK0"/>
<evidence type="ECO:0000313" key="8">
    <source>
        <dbReference type="Proteomes" id="UP000242715"/>
    </source>
</evidence>
<feature type="signal peptide" evidence="6">
    <location>
        <begin position="1"/>
        <end position="25"/>
    </location>
</feature>
<evidence type="ECO:0000256" key="5">
    <source>
        <dbReference type="ARBA" id="ARBA00023157"/>
    </source>
</evidence>
<evidence type="ECO:0000256" key="2">
    <source>
        <dbReference type="ARBA" id="ARBA00022525"/>
    </source>
</evidence>
<sequence>MKPSLLATLSFFLFALTTYFPLSSTQDIDKVKDTDGDPLIPGAKYYILPTTSGPEAGGGVKLGKTIDQKCPLTVLQDYSETFIGLPVKFNVRDSKDFITVNFSDIDIEFDMKPECAHSSKWVLIKSYTYLQRWISIGSIEDVEASYGKVINGVFNIEKHGLGYKLVYVIDGGGSNDIASYIDVNGRRLVVPDEFDTFEVKFVNANGNGRYVV</sequence>
<keyword evidence="3" id="KW-0646">Protease inhibitor</keyword>
<dbReference type="PANTHER" id="PTHR33107:SF21">
    <property type="entry name" value="KUNITZ FAMILY TRYPSIN AND PROTEASE INHIBITOR PROTEIN"/>
    <property type="match status" value="1"/>
</dbReference>
<dbReference type="InterPro" id="IPR011065">
    <property type="entry name" value="Kunitz_inhibitor_STI-like_sf"/>
</dbReference>
<dbReference type="Gene3D" id="2.80.10.50">
    <property type="match status" value="1"/>
</dbReference>
<evidence type="ECO:0000313" key="7">
    <source>
        <dbReference type="EMBL" id="GAU26462.1"/>
    </source>
</evidence>
<evidence type="ECO:0000256" key="3">
    <source>
        <dbReference type="ARBA" id="ARBA00022690"/>
    </source>
</evidence>
<accession>A0A2Z6MMK0</accession>
<dbReference type="GO" id="GO:0005576">
    <property type="term" value="C:extracellular region"/>
    <property type="evidence" value="ECO:0007669"/>
    <property type="project" value="UniProtKB-SubCell"/>
</dbReference>
<organism evidence="7 8">
    <name type="scientific">Trifolium subterraneum</name>
    <name type="common">Subterranean clover</name>
    <dbReference type="NCBI Taxonomy" id="3900"/>
    <lineage>
        <taxon>Eukaryota</taxon>
        <taxon>Viridiplantae</taxon>
        <taxon>Streptophyta</taxon>
        <taxon>Embryophyta</taxon>
        <taxon>Tracheophyta</taxon>
        <taxon>Spermatophyta</taxon>
        <taxon>Magnoliopsida</taxon>
        <taxon>eudicotyledons</taxon>
        <taxon>Gunneridae</taxon>
        <taxon>Pentapetalae</taxon>
        <taxon>rosids</taxon>
        <taxon>fabids</taxon>
        <taxon>Fabales</taxon>
        <taxon>Fabaceae</taxon>
        <taxon>Papilionoideae</taxon>
        <taxon>50 kb inversion clade</taxon>
        <taxon>NPAAA clade</taxon>
        <taxon>Hologalegina</taxon>
        <taxon>IRL clade</taxon>
        <taxon>Trifolieae</taxon>
        <taxon>Trifolium</taxon>
    </lineage>
</organism>
<keyword evidence="4" id="KW-0722">Serine protease inhibitor</keyword>
<feature type="chain" id="PRO_5016400326" evidence="6">
    <location>
        <begin position="26"/>
        <end position="212"/>
    </location>
</feature>
<evidence type="ECO:0000256" key="6">
    <source>
        <dbReference type="SAM" id="SignalP"/>
    </source>
</evidence>
<dbReference type="SUPFAM" id="SSF50386">
    <property type="entry name" value="STI-like"/>
    <property type="match status" value="1"/>
</dbReference>
<dbReference type="PROSITE" id="PS00283">
    <property type="entry name" value="SOYBEAN_KUNITZ"/>
    <property type="match status" value="1"/>
</dbReference>
<evidence type="ECO:0000256" key="1">
    <source>
        <dbReference type="ARBA" id="ARBA00004613"/>
    </source>
</evidence>
<reference evidence="8" key="1">
    <citation type="journal article" date="2017" name="Front. Plant Sci.">
        <title>Climate Clever Clovers: New Paradigm to Reduce the Environmental Footprint of Ruminants by Breeding Low Methanogenic Forages Utilizing Haplotype Variation.</title>
        <authorList>
            <person name="Kaur P."/>
            <person name="Appels R."/>
            <person name="Bayer P.E."/>
            <person name="Keeble-Gagnere G."/>
            <person name="Wang J."/>
            <person name="Hirakawa H."/>
            <person name="Shirasawa K."/>
            <person name="Vercoe P."/>
            <person name="Stefanova K."/>
            <person name="Durmic Z."/>
            <person name="Nichols P."/>
            <person name="Revell C."/>
            <person name="Isobe S.N."/>
            <person name="Edwards D."/>
            <person name="Erskine W."/>
        </authorList>
    </citation>
    <scope>NUCLEOTIDE SEQUENCE [LARGE SCALE GENOMIC DNA]</scope>
    <source>
        <strain evidence="8">cv. Daliak</strain>
    </source>
</reference>
<name>A0A2Z6MMK0_TRISU</name>
<dbReference type="EMBL" id="DF973336">
    <property type="protein sequence ID" value="GAU26462.1"/>
    <property type="molecule type" value="Genomic_DNA"/>
</dbReference>
<keyword evidence="5" id="KW-1015">Disulfide bond</keyword>
<protein>
    <submittedName>
        <fullName evidence="7">Uncharacterized protein</fullName>
    </submittedName>
</protein>
<proteinExistence type="predicted"/>
<keyword evidence="8" id="KW-1185">Reference proteome</keyword>
<dbReference type="GO" id="GO:0004867">
    <property type="term" value="F:serine-type endopeptidase inhibitor activity"/>
    <property type="evidence" value="ECO:0007669"/>
    <property type="project" value="UniProtKB-KW"/>
</dbReference>
<evidence type="ECO:0000256" key="4">
    <source>
        <dbReference type="ARBA" id="ARBA00022900"/>
    </source>
</evidence>
<dbReference type="Proteomes" id="UP000242715">
    <property type="component" value="Unassembled WGS sequence"/>
</dbReference>
<dbReference type="InterPro" id="IPR002160">
    <property type="entry name" value="Prot_inh_Kunz-lg"/>
</dbReference>
<keyword evidence="2" id="KW-0964">Secreted</keyword>
<dbReference type="OrthoDB" id="1387960at2759"/>
<dbReference type="PANTHER" id="PTHR33107">
    <property type="entry name" value="KUNITZ TRYPSIN INHIBITOR 2"/>
    <property type="match status" value="1"/>
</dbReference>